<feature type="region of interest" description="Disordered" evidence="8">
    <location>
        <begin position="723"/>
        <end position="744"/>
    </location>
</feature>
<keyword evidence="3" id="KW-0158">Chromosome</keyword>
<dbReference type="GO" id="GO:0000796">
    <property type="term" value="C:condensin complex"/>
    <property type="evidence" value="ECO:0007669"/>
    <property type="project" value="InterPro"/>
</dbReference>
<dbReference type="AlphaFoldDB" id="A0A226E2W4"/>
<dbReference type="OMA" id="SQRDEND"/>
<dbReference type="GO" id="GO:0000793">
    <property type="term" value="C:condensed chromosome"/>
    <property type="evidence" value="ECO:0007669"/>
    <property type="project" value="TreeGrafter"/>
</dbReference>
<dbReference type="InterPro" id="IPR025977">
    <property type="entry name" value="Cnd3_C"/>
</dbReference>
<comment type="subcellular location">
    <subcellularLocation>
        <location evidence="1">Chromosome</location>
    </subcellularLocation>
</comment>
<evidence type="ECO:0000256" key="7">
    <source>
        <dbReference type="ARBA" id="ARBA00023306"/>
    </source>
</evidence>
<feature type="compositionally biased region" description="Basic residues" evidence="8">
    <location>
        <begin position="1"/>
        <end position="10"/>
    </location>
</feature>
<evidence type="ECO:0000256" key="5">
    <source>
        <dbReference type="ARBA" id="ARBA00022776"/>
    </source>
</evidence>
<feature type="compositionally biased region" description="Low complexity" evidence="8">
    <location>
        <begin position="22"/>
        <end position="55"/>
    </location>
</feature>
<evidence type="ECO:0000256" key="4">
    <source>
        <dbReference type="ARBA" id="ARBA00022618"/>
    </source>
</evidence>
<evidence type="ECO:0000256" key="1">
    <source>
        <dbReference type="ARBA" id="ARBA00004286"/>
    </source>
</evidence>
<evidence type="ECO:0000256" key="8">
    <source>
        <dbReference type="SAM" id="MobiDB-lite"/>
    </source>
</evidence>
<dbReference type="PANTHER" id="PTHR14418">
    <property type="entry name" value="CONDENSIN COMPLEX SUBUNIT 3-RELATED"/>
    <property type="match status" value="1"/>
</dbReference>
<dbReference type="Proteomes" id="UP000198287">
    <property type="component" value="Unassembled WGS sequence"/>
</dbReference>
<evidence type="ECO:0000256" key="2">
    <source>
        <dbReference type="ARBA" id="ARBA00006533"/>
    </source>
</evidence>
<gene>
    <name evidence="10" type="ORF">Fcan01_13682</name>
</gene>
<keyword evidence="7" id="KW-0131">Cell cycle</keyword>
<feature type="compositionally biased region" description="Polar residues" evidence="8">
    <location>
        <begin position="727"/>
        <end position="744"/>
    </location>
</feature>
<feature type="compositionally biased region" description="Polar residues" evidence="8">
    <location>
        <begin position="601"/>
        <end position="617"/>
    </location>
</feature>
<dbReference type="InterPro" id="IPR011989">
    <property type="entry name" value="ARM-like"/>
</dbReference>
<dbReference type="SUPFAM" id="SSF48371">
    <property type="entry name" value="ARM repeat"/>
    <property type="match status" value="1"/>
</dbReference>
<evidence type="ECO:0000256" key="6">
    <source>
        <dbReference type="ARBA" id="ARBA00023067"/>
    </source>
</evidence>
<protein>
    <submittedName>
        <fullName evidence="10">Condensin complex subunit 3</fullName>
    </submittedName>
</protein>
<evidence type="ECO:0000259" key="9">
    <source>
        <dbReference type="Pfam" id="PF12719"/>
    </source>
</evidence>
<feature type="region of interest" description="Disordered" evidence="8">
    <location>
        <begin position="597"/>
        <end position="617"/>
    </location>
</feature>
<dbReference type="GO" id="GO:0051301">
    <property type="term" value="P:cell division"/>
    <property type="evidence" value="ECO:0007669"/>
    <property type="project" value="UniProtKB-KW"/>
</dbReference>
<dbReference type="EMBL" id="LNIX01000007">
    <property type="protein sequence ID" value="OXA51769.1"/>
    <property type="molecule type" value="Genomic_DNA"/>
</dbReference>
<keyword evidence="6" id="KW-0226">DNA condensation</keyword>
<dbReference type="STRING" id="158441.A0A226E2W4"/>
<feature type="region of interest" description="Disordered" evidence="8">
    <location>
        <begin position="1"/>
        <end position="56"/>
    </location>
</feature>
<feature type="domain" description="Nuclear condensin complex subunit 3 C-terminal" evidence="9">
    <location>
        <begin position="815"/>
        <end position="1065"/>
    </location>
</feature>
<dbReference type="Pfam" id="PF12719">
    <property type="entry name" value="Cnd3"/>
    <property type="match status" value="1"/>
</dbReference>
<feature type="region of interest" description="Disordered" evidence="8">
    <location>
        <begin position="540"/>
        <end position="581"/>
    </location>
</feature>
<evidence type="ECO:0000313" key="11">
    <source>
        <dbReference type="Proteomes" id="UP000198287"/>
    </source>
</evidence>
<dbReference type="PANTHER" id="PTHR14418:SF5">
    <property type="entry name" value="CONDENSIN COMPLEX SUBUNIT 3"/>
    <property type="match status" value="1"/>
</dbReference>
<comment type="similarity">
    <text evidence="2">Belongs to the CND3 (condensin subunit 3) family.</text>
</comment>
<evidence type="ECO:0000256" key="3">
    <source>
        <dbReference type="ARBA" id="ARBA00022454"/>
    </source>
</evidence>
<accession>A0A226E2W4</accession>
<keyword evidence="5" id="KW-0498">Mitosis</keyword>
<dbReference type="OrthoDB" id="27187at2759"/>
<feature type="region of interest" description="Disordered" evidence="8">
    <location>
        <begin position="1129"/>
        <end position="1154"/>
    </location>
</feature>
<name>A0A226E2W4_FOLCA</name>
<keyword evidence="11" id="KW-1185">Reference proteome</keyword>
<dbReference type="Gene3D" id="1.25.10.10">
    <property type="entry name" value="Leucine-rich Repeat Variant"/>
    <property type="match status" value="1"/>
</dbReference>
<dbReference type="InterPro" id="IPR016024">
    <property type="entry name" value="ARM-type_fold"/>
</dbReference>
<organism evidence="10 11">
    <name type="scientific">Folsomia candida</name>
    <name type="common">Springtail</name>
    <dbReference type="NCBI Taxonomy" id="158441"/>
    <lineage>
        <taxon>Eukaryota</taxon>
        <taxon>Metazoa</taxon>
        <taxon>Ecdysozoa</taxon>
        <taxon>Arthropoda</taxon>
        <taxon>Hexapoda</taxon>
        <taxon>Collembola</taxon>
        <taxon>Entomobryomorpha</taxon>
        <taxon>Isotomoidea</taxon>
        <taxon>Isotomidae</taxon>
        <taxon>Proisotominae</taxon>
        <taxon>Folsomia</taxon>
    </lineage>
</organism>
<dbReference type="GO" id="GO:0007076">
    <property type="term" value="P:mitotic chromosome condensation"/>
    <property type="evidence" value="ECO:0007669"/>
    <property type="project" value="InterPro"/>
</dbReference>
<keyword evidence="4" id="KW-0132">Cell division</keyword>
<dbReference type="InterPro" id="IPR027165">
    <property type="entry name" value="CND3"/>
</dbReference>
<evidence type="ECO:0000313" key="10">
    <source>
        <dbReference type="EMBL" id="OXA51769.1"/>
    </source>
</evidence>
<proteinExistence type="inferred from homology"/>
<feature type="compositionally biased region" description="Acidic residues" evidence="8">
    <location>
        <begin position="1137"/>
        <end position="1154"/>
    </location>
</feature>
<comment type="caution">
    <text evidence="10">The sequence shown here is derived from an EMBL/GenBank/DDBJ whole genome shotgun (WGS) entry which is preliminary data.</text>
</comment>
<sequence length="1154" mass="130256">MVQTRRRGGRRREEEEEDADAESTTSEGTESNANTTTASVASSTTSTATTATDVTRSGLSAEVKSEITEFVKECLDDCQRFTAHQRKGLYKTFRKRFYKDRSTATANDYQKYFAQTMWMFSVPFFKAANSQPVSSGLKFIQYTFLNAGTPNDKLEEGCKLDTPPLYYYVLKLYLQCHMDERPLVRFRLISLAHAIISQYSNVAPIAGNAGMKHQLVQCFLERLKDRYAPVRALAVASLALYIDSEKEVLRRLKYFARFDPSPEVRKAVLAAVSNLNLMKSAFFYDFVFDSDAKVRVEAFNGLAARPFISLKAGEACKALVWGLSHDDKSKTVVVAKLLPAWMERCNNSPIEFLKYLGIVRKPSVVETVMNGIYLNNFTDTFDTIDLSFLNEEKLIPIENLSLESVMFWLYLIKKFGNTRHNANKMLPNAEIMLDYLQMVIEAIHTEHRNARRDDRDEDGTLLICMTYIVPIVLAIGLEEANRRRMGEILRQILLDPVMDEAPVIKMGVDALFKILDKREFGEKMMEIFQAVFEPDQTLMDQSVEGTTPRRRTGSEGRRSKTNSVERVIPPRSSRSPDINADEAEVETPMDIVNEEVAGVSRNDNNKTPASRPPTQGSRRVLTAKEVMALKDKLCKLALERLHLGEEKTNAIKSDDYLKAHCIQQKIDNLLTEEKATRGRLELTNGTIASMSDFSNVSSVKSSQRTNETSMMEMENVEMEDVMENDDASPTSKSNATIRGATSNSASKGVQDFPCSQGTVAGGDRIGISMHNILKGVLMMNRVLSCRPKIMPFVRQFYELYALTHFTDDLNDTQTRIELLSFLCLVGMIDAEEKRKIMGLTITALEHDTDPEIKNAAFKCMVDLLCRYNVEQFRYTGDANNDQTYSCAPPDFNNADAGLNQLQAMFVSIIDRFPKSDVNTPDSESVKAIGIIRLLTADRITSEFVVTDVLCMWCNPAYDGTKIPYDIGIWLPIYTKMSSHNARLVGKALFHSVVRIANANDRNLQGVDILKLVDFVLPFLSNVHLKPREDEDMHIHADLYEDIIDHVLHFTRQTVNLDLVQILPKLLVTSEPKAKHIIEQIGHVLLKLAAMPPTSTVTTLKTSLKKAGKRIASGFEELQEQLMEILRKMDEMDHNNDTSEDEVSDNPDVFSDDED</sequence>
<reference evidence="10 11" key="1">
    <citation type="submission" date="2015-12" db="EMBL/GenBank/DDBJ databases">
        <title>The genome of Folsomia candida.</title>
        <authorList>
            <person name="Faddeeva A."/>
            <person name="Derks M.F."/>
            <person name="Anvar Y."/>
            <person name="Smit S."/>
            <person name="Van Straalen N."/>
            <person name="Roelofs D."/>
        </authorList>
    </citation>
    <scope>NUCLEOTIDE SEQUENCE [LARGE SCALE GENOMIC DNA]</scope>
    <source>
        <strain evidence="10 11">VU population</strain>
        <tissue evidence="10">Whole body</tissue>
    </source>
</reference>